<reference evidence="4 5" key="1">
    <citation type="journal article" date="2008" name="Nature">
        <title>Genome analysis of the platypus reveals unique signatures of evolution.</title>
        <authorList>
            <person name="Warren W.C."/>
            <person name="Hillier L.W."/>
            <person name="Marshall Graves J.A."/>
            <person name="Birney E."/>
            <person name="Ponting C.P."/>
            <person name="Grutzner F."/>
            <person name="Belov K."/>
            <person name="Miller W."/>
            <person name="Clarke L."/>
            <person name="Chinwalla A.T."/>
            <person name="Yang S.P."/>
            <person name="Heger A."/>
            <person name="Locke D.P."/>
            <person name="Miethke P."/>
            <person name="Waters P.D."/>
            <person name="Veyrunes F."/>
            <person name="Fulton L."/>
            <person name="Fulton B."/>
            <person name="Graves T."/>
            <person name="Wallis J."/>
            <person name="Puente X.S."/>
            <person name="Lopez-Otin C."/>
            <person name="Ordonez G.R."/>
            <person name="Eichler E.E."/>
            <person name="Chen L."/>
            <person name="Cheng Z."/>
            <person name="Deakin J.E."/>
            <person name="Alsop A."/>
            <person name="Thompson K."/>
            <person name="Kirby P."/>
            <person name="Papenfuss A.T."/>
            <person name="Wakefield M.J."/>
            <person name="Olender T."/>
            <person name="Lancet D."/>
            <person name="Huttley G.A."/>
            <person name="Smit A.F."/>
            <person name="Pask A."/>
            <person name="Temple-Smith P."/>
            <person name="Batzer M.A."/>
            <person name="Walker J.A."/>
            <person name="Konkel M.K."/>
            <person name="Harris R.S."/>
            <person name="Whittington C.M."/>
            <person name="Wong E.S."/>
            <person name="Gemmell N.J."/>
            <person name="Buschiazzo E."/>
            <person name="Vargas Jentzsch I.M."/>
            <person name="Merkel A."/>
            <person name="Schmitz J."/>
            <person name="Zemann A."/>
            <person name="Churakov G."/>
            <person name="Kriegs J.O."/>
            <person name="Brosius J."/>
            <person name="Murchison E.P."/>
            <person name="Sachidanandam R."/>
            <person name="Smith C."/>
            <person name="Hannon G.J."/>
            <person name="Tsend-Ayush E."/>
            <person name="McMillan D."/>
            <person name="Attenborough R."/>
            <person name="Rens W."/>
            <person name="Ferguson-Smith M."/>
            <person name="Lefevre C.M."/>
            <person name="Sharp J.A."/>
            <person name="Nicholas K.R."/>
            <person name="Ray D.A."/>
            <person name="Kube M."/>
            <person name="Reinhardt R."/>
            <person name="Pringle T.H."/>
            <person name="Taylor J."/>
            <person name="Jones R.C."/>
            <person name="Nixon B."/>
            <person name="Dacheux J.L."/>
            <person name="Niwa H."/>
            <person name="Sekita Y."/>
            <person name="Huang X."/>
            <person name="Stark A."/>
            <person name="Kheradpour P."/>
            <person name="Kellis M."/>
            <person name="Flicek P."/>
            <person name="Chen Y."/>
            <person name="Webber C."/>
            <person name="Hardison R."/>
            <person name="Nelson J."/>
            <person name="Hallsworth-Pepin K."/>
            <person name="Delehaunty K."/>
            <person name="Markovic C."/>
            <person name="Minx P."/>
            <person name="Feng Y."/>
            <person name="Kremitzki C."/>
            <person name="Mitreva M."/>
            <person name="Glasscock J."/>
            <person name="Wylie T."/>
            <person name="Wohldmann P."/>
            <person name="Thiru P."/>
            <person name="Nhan M.N."/>
            <person name="Pohl C.S."/>
            <person name="Smith S.M."/>
            <person name="Hou S."/>
            <person name="Nefedov M."/>
            <person name="de Jong P.J."/>
            <person name="Renfree M.B."/>
            <person name="Mardis E.R."/>
            <person name="Wilson R.K."/>
        </authorList>
    </citation>
    <scope>NUCLEOTIDE SEQUENCE [LARGE SCALE GENOMIC DNA]</scope>
    <source>
        <strain evidence="4 5">Glennie</strain>
    </source>
</reference>
<keyword evidence="5" id="KW-1185">Reference proteome</keyword>
<feature type="repeat" description="ANK" evidence="1">
    <location>
        <begin position="122"/>
        <end position="154"/>
    </location>
</feature>
<dbReference type="PROSITE" id="PS50088">
    <property type="entry name" value="ANK_REPEAT"/>
    <property type="match status" value="3"/>
</dbReference>
<feature type="repeat" description="ANK" evidence="1">
    <location>
        <begin position="189"/>
        <end position="216"/>
    </location>
</feature>
<accession>F7F4Q0</accession>
<dbReference type="Gene3D" id="1.25.40.20">
    <property type="entry name" value="Ankyrin repeat-containing domain"/>
    <property type="match status" value="2"/>
</dbReference>
<dbReference type="GeneTree" id="ENSGT00390000009005"/>
<dbReference type="InterPro" id="IPR002110">
    <property type="entry name" value="Ankyrin_rpt"/>
</dbReference>
<dbReference type="PRINTS" id="PR01415">
    <property type="entry name" value="ANKYRIN"/>
</dbReference>
<dbReference type="Bgee" id="ENSOANG00000000465">
    <property type="expression patterns" value="Expressed in liver and 4 other cell types or tissues"/>
</dbReference>
<evidence type="ECO:0000256" key="3">
    <source>
        <dbReference type="SAM" id="SignalP"/>
    </source>
</evidence>
<dbReference type="PANTHER" id="PTHR47276">
    <property type="entry name" value="ANKYRIN REPEAT DOMAIN-CONTAINING PROTEIN 22"/>
    <property type="match status" value="1"/>
</dbReference>
<evidence type="ECO:0000256" key="2">
    <source>
        <dbReference type="SAM" id="Phobius"/>
    </source>
</evidence>
<sequence length="274" mass="31206">MLLSPFLRYSVVLCLFSRSVQSLGLAGHRFGSHSSKQMDKRTLEIIKGGDHCDLRISRQMLPLQLIFRSQVFSVFSILPHGKCPLVFSPQPICQAAYQNNFGEVWRWVREDNNYVNIQDSFNGDTPLICACRRGHLKIVSFLLRRNADVNAKNQKERTCLHYAVRKRFTFIDYLLIVILMPVLLIGYFLMVSKTKQNENLVKLLLRAGADVNAVDSAGCTALHYACEMKNQNIVPLLLDAQADPMLKNKKGESPLDIAHRLNFPQIELMLRKAS</sequence>
<dbReference type="Pfam" id="PF12796">
    <property type="entry name" value="Ank_2"/>
    <property type="match status" value="2"/>
</dbReference>
<dbReference type="Ensembl" id="ENSOANT00000000741.4">
    <property type="protein sequence ID" value="ENSOANP00000000740.4"/>
    <property type="gene ID" value="ENSOANG00000000465.4"/>
</dbReference>
<dbReference type="FunCoup" id="F7F4Q0">
    <property type="interactions" value="68"/>
</dbReference>
<feature type="transmembrane region" description="Helical" evidence="2">
    <location>
        <begin position="170"/>
        <end position="190"/>
    </location>
</feature>
<dbReference type="Proteomes" id="UP000002279">
    <property type="component" value="Chromosome 3"/>
</dbReference>
<dbReference type="PROSITE" id="PS50297">
    <property type="entry name" value="ANK_REP_REGION"/>
    <property type="match status" value="2"/>
</dbReference>
<evidence type="ECO:0000313" key="4">
    <source>
        <dbReference type="Ensembl" id="ENSOANP00000000740.4"/>
    </source>
</evidence>
<keyword evidence="1" id="KW-0040">ANK repeat</keyword>
<keyword evidence="2" id="KW-0812">Transmembrane</keyword>
<dbReference type="STRING" id="9258.ENSOANP00000000740"/>
<dbReference type="PANTHER" id="PTHR47276:SF1">
    <property type="entry name" value="ANKYRIN REPEAT DOMAIN-CONTAINING PROTEIN 22"/>
    <property type="match status" value="1"/>
</dbReference>
<dbReference type="SUPFAM" id="SSF48403">
    <property type="entry name" value="Ankyrin repeat"/>
    <property type="match status" value="1"/>
</dbReference>
<keyword evidence="2" id="KW-1133">Transmembrane helix</keyword>
<reference evidence="4" key="2">
    <citation type="submission" date="2025-08" db="UniProtKB">
        <authorList>
            <consortium name="Ensembl"/>
        </authorList>
    </citation>
    <scope>IDENTIFICATION</scope>
    <source>
        <strain evidence="4">Glennie</strain>
    </source>
</reference>
<dbReference type="OMA" id="GCDINCQ"/>
<feature type="signal peptide" evidence="3">
    <location>
        <begin position="1"/>
        <end position="22"/>
    </location>
</feature>
<dbReference type="SMART" id="SM00248">
    <property type="entry name" value="ANK"/>
    <property type="match status" value="3"/>
</dbReference>
<organism evidence="4 5">
    <name type="scientific">Ornithorhynchus anatinus</name>
    <name type="common">Duckbill platypus</name>
    <dbReference type="NCBI Taxonomy" id="9258"/>
    <lineage>
        <taxon>Eukaryota</taxon>
        <taxon>Metazoa</taxon>
        <taxon>Chordata</taxon>
        <taxon>Craniata</taxon>
        <taxon>Vertebrata</taxon>
        <taxon>Euteleostomi</taxon>
        <taxon>Mammalia</taxon>
        <taxon>Monotremata</taxon>
        <taxon>Ornithorhynchidae</taxon>
        <taxon>Ornithorhynchus</taxon>
    </lineage>
</organism>
<name>F7F4Q0_ORNAN</name>
<dbReference type="InterPro" id="IPR042802">
    <property type="entry name" value="ANR22"/>
</dbReference>
<gene>
    <name evidence="4" type="primary">ANKRD22</name>
</gene>
<dbReference type="InParanoid" id="F7F4Q0"/>
<keyword evidence="3" id="KW-0732">Signal</keyword>
<dbReference type="HOGENOM" id="CLU_121978_0_0_1"/>
<dbReference type="eggNOG" id="KOG0504">
    <property type="taxonomic scope" value="Eukaryota"/>
</dbReference>
<evidence type="ECO:0000256" key="1">
    <source>
        <dbReference type="PROSITE-ProRule" id="PRU00023"/>
    </source>
</evidence>
<dbReference type="InterPro" id="IPR036770">
    <property type="entry name" value="Ankyrin_rpt-contain_sf"/>
</dbReference>
<feature type="repeat" description="ANK" evidence="1">
    <location>
        <begin position="217"/>
        <end position="249"/>
    </location>
</feature>
<dbReference type="AlphaFoldDB" id="F7F4Q0"/>
<proteinExistence type="predicted"/>
<keyword evidence="2" id="KW-0472">Membrane</keyword>
<evidence type="ECO:0000313" key="5">
    <source>
        <dbReference type="Proteomes" id="UP000002279"/>
    </source>
</evidence>
<feature type="chain" id="PRO_5028228415" evidence="3">
    <location>
        <begin position="23"/>
        <end position="274"/>
    </location>
</feature>
<protein>
    <submittedName>
        <fullName evidence="4">Ankyrin repeat domain 22</fullName>
    </submittedName>
</protein>
<reference evidence="4" key="3">
    <citation type="submission" date="2025-09" db="UniProtKB">
        <authorList>
            <consortium name="Ensembl"/>
        </authorList>
    </citation>
    <scope>IDENTIFICATION</scope>
    <source>
        <strain evidence="4">Glennie</strain>
    </source>
</reference>